<dbReference type="InterPro" id="IPR002821">
    <property type="entry name" value="Hydantoinase_A"/>
</dbReference>
<dbReference type="Proteomes" id="UP000198539">
    <property type="component" value="Unassembled WGS sequence"/>
</dbReference>
<dbReference type="InterPro" id="IPR049517">
    <property type="entry name" value="ACX-like_C"/>
</dbReference>
<reference evidence="4 5" key="1">
    <citation type="submission" date="2016-10" db="EMBL/GenBank/DDBJ databases">
        <authorList>
            <person name="de Groot N.N."/>
        </authorList>
    </citation>
    <scope>NUCLEOTIDE SEQUENCE [LARGE SCALE GENOMIC DNA]</scope>
    <source>
        <strain evidence="4 5">CGMCC 1.8894</strain>
    </source>
</reference>
<feature type="domain" description="Hydantoinase A/oxoprolinase" evidence="1">
    <location>
        <begin position="203"/>
        <end position="489"/>
    </location>
</feature>
<dbReference type="GO" id="GO:0017168">
    <property type="term" value="F:5-oxoprolinase (ATP-hydrolyzing) activity"/>
    <property type="evidence" value="ECO:0007669"/>
    <property type="project" value="TreeGrafter"/>
</dbReference>
<dbReference type="InterPro" id="IPR045079">
    <property type="entry name" value="Oxoprolinase-like"/>
</dbReference>
<dbReference type="EMBL" id="FNOM01000007">
    <property type="protein sequence ID" value="SDX33141.1"/>
    <property type="molecule type" value="Genomic_DNA"/>
</dbReference>
<dbReference type="PANTHER" id="PTHR11365:SF23">
    <property type="entry name" value="HYPOTHETICAL 5-OXOPROLINASE (EUROFUNG)-RELATED"/>
    <property type="match status" value="1"/>
</dbReference>
<dbReference type="GO" id="GO:0006749">
    <property type="term" value="P:glutathione metabolic process"/>
    <property type="evidence" value="ECO:0007669"/>
    <property type="project" value="TreeGrafter"/>
</dbReference>
<dbReference type="Pfam" id="PF05378">
    <property type="entry name" value="Hydant_A_N"/>
    <property type="match status" value="1"/>
</dbReference>
<evidence type="ECO:0000259" key="2">
    <source>
        <dbReference type="Pfam" id="PF05378"/>
    </source>
</evidence>
<organism evidence="4 5">
    <name type="scientific">Roseicitreum antarcticum</name>
    <dbReference type="NCBI Taxonomy" id="564137"/>
    <lineage>
        <taxon>Bacteria</taxon>
        <taxon>Pseudomonadati</taxon>
        <taxon>Pseudomonadota</taxon>
        <taxon>Alphaproteobacteria</taxon>
        <taxon>Rhodobacterales</taxon>
        <taxon>Paracoccaceae</taxon>
        <taxon>Roseicitreum</taxon>
    </lineage>
</organism>
<dbReference type="OrthoDB" id="9759608at2"/>
<evidence type="ECO:0000313" key="4">
    <source>
        <dbReference type="EMBL" id="SDX33141.1"/>
    </source>
</evidence>
<evidence type="ECO:0000259" key="3">
    <source>
        <dbReference type="Pfam" id="PF19278"/>
    </source>
</evidence>
<proteinExistence type="predicted"/>
<dbReference type="GO" id="GO:0005829">
    <property type="term" value="C:cytosol"/>
    <property type="evidence" value="ECO:0007669"/>
    <property type="project" value="TreeGrafter"/>
</dbReference>
<dbReference type="AlphaFoldDB" id="A0A1H3AUU3"/>
<dbReference type="InterPro" id="IPR043129">
    <property type="entry name" value="ATPase_NBD"/>
</dbReference>
<name>A0A1H3AUU3_9RHOB</name>
<dbReference type="PANTHER" id="PTHR11365">
    <property type="entry name" value="5-OXOPROLINASE RELATED"/>
    <property type="match status" value="1"/>
</dbReference>
<evidence type="ECO:0000259" key="1">
    <source>
        <dbReference type="Pfam" id="PF01968"/>
    </source>
</evidence>
<dbReference type="Pfam" id="PF01968">
    <property type="entry name" value="Hydantoinase_A"/>
    <property type="match status" value="1"/>
</dbReference>
<protein>
    <submittedName>
        <fullName evidence="4">N-methylhydantoinase A</fullName>
    </submittedName>
</protein>
<dbReference type="Pfam" id="PF19278">
    <property type="entry name" value="Hydant_A_C"/>
    <property type="match status" value="1"/>
</dbReference>
<dbReference type="RefSeq" id="WP_092890319.1">
    <property type="nucleotide sequence ID" value="NZ_CP061498.1"/>
</dbReference>
<dbReference type="Gene3D" id="3.30.420.40">
    <property type="match status" value="1"/>
</dbReference>
<sequence length="678" mass="71222">MRLRLGLDVGGTFTDIVATDLDTGAAWSRKIASTPDDPSRAILDGTAELLAEAGASGADVVFFGHGTTVVTNMIVERKGDRLALITTKGFRDILELGRQSRPSVYNYRITRPAPLAQRRDRFEVTERLRASGEVLIPLDMQHLDEIAETIRTRDIGAVAICYLHAYANPKHEDATLAYLRAALPGVFITTSHAVAPEYREFERFSTTAMNGYVGPRAKRYFRRLADGLTSMGLNSPLYTITSNAGLMDLTAVEALPVRTALSGPAAGVAGIGRMLAGLDLGDLVTFDVGGTSTDVAVISGGRPRLARVRSVAGHPVLAPMVDIEVVGAGGGSLARLDDGGALVVGPQSAGADPGPVAYRRGGTCPTVTDAALAMGWLDPEIRLGGRLTVDTAAASDAIRDQIAQPLGLSVGEAAEGIVAIATANMARVIRSVALTRGYEPGAMSLVAFGGAGPLMGAQVAAGLGMSRVIVPVQPGTLCARGLLVSDVARDLSLTRIIPLTAETAQAIDTAFEDMEKDGGAWLGSLGVPVADHRFARQIEARYSGQSFEITVEANPSDTPAALRARFEEAHRIEQGYDLPDRAVEVVTLRLKAATTPIRAHGGSGAPVVTDDVGHTRDIHIGGAWQTASIRQREQLPPGTIIAGPAILEEMTATTVIPPGWSAEVLKDGTLILTPELQP</sequence>
<dbReference type="SUPFAM" id="SSF53067">
    <property type="entry name" value="Actin-like ATPase domain"/>
    <property type="match status" value="1"/>
</dbReference>
<gene>
    <name evidence="4" type="ORF">SAMN04488238_107133</name>
</gene>
<feature type="domain" description="Hydantoinase/oxoprolinase N-terminal" evidence="2">
    <location>
        <begin position="4"/>
        <end position="177"/>
    </location>
</feature>
<keyword evidence="5" id="KW-1185">Reference proteome</keyword>
<dbReference type="STRING" id="564137.SAMN04488238_107133"/>
<accession>A0A1H3AUU3</accession>
<dbReference type="InterPro" id="IPR008040">
    <property type="entry name" value="Hydant_A_N"/>
</dbReference>
<evidence type="ECO:0000313" key="5">
    <source>
        <dbReference type="Proteomes" id="UP000198539"/>
    </source>
</evidence>
<feature type="domain" description="Acetophenone carboxylase-like C-terminal" evidence="3">
    <location>
        <begin position="502"/>
        <end position="663"/>
    </location>
</feature>